<comment type="subcellular location">
    <subcellularLocation>
        <location evidence="7">Cytoplasm</location>
    </subcellularLocation>
</comment>
<feature type="binding site" evidence="7">
    <location>
        <position position="192"/>
    </location>
    <ligand>
        <name>substrate</name>
    </ligand>
</feature>
<dbReference type="SUPFAM" id="SSF53067">
    <property type="entry name" value="Actin-like ATPase domain"/>
    <property type="match status" value="1"/>
</dbReference>
<proteinExistence type="inferred from homology"/>
<feature type="binding site" evidence="7">
    <location>
        <begin position="142"/>
        <end position="146"/>
    </location>
    <ligand>
        <name>substrate</name>
    </ligand>
</feature>
<dbReference type="InterPro" id="IPR017860">
    <property type="entry name" value="Peptidase_M22_CS"/>
</dbReference>
<keyword evidence="2 7" id="KW-0819">tRNA processing</keyword>
<keyword evidence="7" id="KW-0963">Cytoplasm</keyword>
<feature type="binding site" evidence="7">
    <location>
        <position position="124"/>
    </location>
    <ligand>
        <name>Fe cation</name>
        <dbReference type="ChEBI" id="CHEBI:24875"/>
    </ligand>
</feature>
<reference evidence="9" key="1">
    <citation type="submission" date="2023-02" db="EMBL/GenBank/DDBJ databases">
        <title>Genome sequence of Hyphococcus flavus.</title>
        <authorList>
            <person name="Rong J.-C."/>
            <person name="Zhao Q."/>
            <person name="Yi M."/>
            <person name="Wu J.-Y."/>
        </authorList>
    </citation>
    <scope>NUCLEOTIDE SEQUENCE</scope>
    <source>
        <strain evidence="9">MCCC 1K03223</strain>
    </source>
</reference>
<organism evidence="9 10">
    <name type="scientific">Hyphococcus flavus</name>
    <dbReference type="NCBI Taxonomy" id="1866326"/>
    <lineage>
        <taxon>Bacteria</taxon>
        <taxon>Pseudomonadati</taxon>
        <taxon>Pseudomonadota</taxon>
        <taxon>Alphaproteobacteria</taxon>
        <taxon>Parvularculales</taxon>
        <taxon>Parvularculaceae</taxon>
        <taxon>Hyphococcus</taxon>
    </lineage>
</organism>
<keyword evidence="4 7" id="KW-0408">Iron</keyword>
<dbReference type="GO" id="GO:0005737">
    <property type="term" value="C:cytoplasm"/>
    <property type="evidence" value="ECO:0007669"/>
    <property type="project" value="UniProtKB-SubCell"/>
</dbReference>
<feature type="binding site" evidence="7">
    <location>
        <position position="312"/>
    </location>
    <ligand>
        <name>Fe cation</name>
        <dbReference type="ChEBI" id="CHEBI:24875"/>
    </ligand>
</feature>
<keyword evidence="1 7" id="KW-0808">Transferase</keyword>
<dbReference type="HAMAP" id="MF_01445">
    <property type="entry name" value="TsaD"/>
    <property type="match status" value="1"/>
</dbReference>
<evidence type="ECO:0000256" key="7">
    <source>
        <dbReference type="HAMAP-Rule" id="MF_01445"/>
    </source>
</evidence>
<dbReference type="NCBIfam" id="TIGR00329">
    <property type="entry name" value="gcp_kae1"/>
    <property type="match status" value="1"/>
</dbReference>
<protein>
    <recommendedName>
        <fullName evidence="7">tRNA N6-adenosine threonylcarbamoyltransferase</fullName>
        <ecNumber evidence="7">2.3.1.234</ecNumber>
    </recommendedName>
    <alternativeName>
        <fullName evidence="7">N6-L-threonylcarbamoyladenine synthase</fullName>
        <shortName evidence="7">t(6)A synthase</shortName>
    </alternativeName>
    <alternativeName>
        <fullName evidence="7">t(6)A37 threonylcarbamoyladenosine biosynthesis protein TsaD</fullName>
    </alternativeName>
    <alternativeName>
        <fullName evidence="7">tRNA threonylcarbamoyladenosine biosynthesis protein TsaD</fullName>
    </alternativeName>
</protein>
<gene>
    <name evidence="7 9" type="primary">tsaD</name>
    <name evidence="9" type="ORF">PUV54_06970</name>
</gene>
<dbReference type="EMBL" id="CP118166">
    <property type="protein sequence ID" value="WDI32937.1"/>
    <property type="molecule type" value="Genomic_DNA"/>
</dbReference>
<evidence type="ECO:0000256" key="5">
    <source>
        <dbReference type="ARBA" id="ARBA00023315"/>
    </source>
</evidence>
<keyword evidence="3 7" id="KW-0479">Metal-binding</keyword>
<dbReference type="PROSITE" id="PS01016">
    <property type="entry name" value="GLYCOPROTEASE"/>
    <property type="match status" value="1"/>
</dbReference>
<name>A0AAF0CIJ9_9PROT</name>
<accession>A0AAF0CIJ9</accession>
<dbReference type="PANTHER" id="PTHR11735:SF6">
    <property type="entry name" value="TRNA N6-ADENOSINE THREONYLCARBAMOYLTRANSFERASE, MITOCHONDRIAL"/>
    <property type="match status" value="1"/>
</dbReference>
<dbReference type="KEGG" id="hfl:PUV54_06970"/>
<evidence type="ECO:0000256" key="2">
    <source>
        <dbReference type="ARBA" id="ARBA00022694"/>
    </source>
</evidence>
<feature type="binding site" evidence="7">
    <location>
        <position position="284"/>
    </location>
    <ligand>
        <name>substrate</name>
    </ligand>
</feature>
<comment type="function">
    <text evidence="7">Required for the formation of a threonylcarbamoyl group on adenosine at position 37 (t(6)A37) in tRNAs that read codons beginning with adenine. Is involved in the transfer of the threonylcarbamoyl moiety of threonylcarbamoyl-AMP (TC-AMP) to the N6 group of A37, together with TsaE and TsaB. TsaD likely plays a direct catalytic role in this reaction.</text>
</comment>
<dbReference type="CDD" id="cd24133">
    <property type="entry name" value="ASKHA_NBD_TsaD_bac"/>
    <property type="match status" value="1"/>
</dbReference>
<dbReference type="NCBIfam" id="TIGR03723">
    <property type="entry name" value="T6A_TsaD_YgjD"/>
    <property type="match status" value="1"/>
</dbReference>
<comment type="catalytic activity">
    <reaction evidence="6 7">
        <text>L-threonylcarbamoyladenylate + adenosine(37) in tRNA = N(6)-L-threonylcarbamoyladenosine(37) in tRNA + AMP + H(+)</text>
        <dbReference type="Rhea" id="RHEA:37059"/>
        <dbReference type="Rhea" id="RHEA-COMP:10162"/>
        <dbReference type="Rhea" id="RHEA-COMP:10163"/>
        <dbReference type="ChEBI" id="CHEBI:15378"/>
        <dbReference type="ChEBI" id="CHEBI:73682"/>
        <dbReference type="ChEBI" id="CHEBI:74411"/>
        <dbReference type="ChEBI" id="CHEBI:74418"/>
        <dbReference type="ChEBI" id="CHEBI:456215"/>
        <dbReference type="EC" id="2.3.1.234"/>
    </reaction>
</comment>
<dbReference type="FunFam" id="3.30.420.40:FF:000012">
    <property type="entry name" value="tRNA N6-adenosine threonylcarbamoyltransferase"/>
    <property type="match status" value="1"/>
</dbReference>
<comment type="similarity">
    <text evidence="7">Belongs to the KAE1 / TsaD family.</text>
</comment>
<evidence type="ECO:0000313" key="9">
    <source>
        <dbReference type="EMBL" id="WDI32937.1"/>
    </source>
</evidence>
<dbReference type="RefSeq" id="WP_274494891.1">
    <property type="nucleotide sequence ID" value="NZ_CP118166.1"/>
</dbReference>
<evidence type="ECO:0000256" key="6">
    <source>
        <dbReference type="ARBA" id="ARBA00048117"/>
    </source>
</evidence>
<dbReference type="PANTHER" id="PTHR11735">
    <property type="entry name" value="TRNA N6-ADENOSINE THREONYLCARBAMOYLTRANSFERASE"/>
    <property type="match status" value="1"/>
</dbReference>
<feature type="binding site" evidence="7">
    <location>
        <position position="175"/>
    </location>
    <ligand>
        <name>substrate</name>
    </ligand>
</feature>
<dbReference type="Pfam" id="PF00814">
    <property type="entry name" value="TsaD"/>
    <property type="match status" value="1"/>
</dbReference>
<dbReference type="EC" id="2.3.1.234" evidence="7"/>
<dbReference type="AlphaFoldDB" id="A0AAF0CIJ9"/>
<dbReference type="InterPro" id="IPR000905">
    <property type="entry name" value="Gcp-like_dom"/>
</dbReference>
<evidence type="ECO:0000313" key="10">
    <source>
        <dbReference type="Proteomes" id="UP001214043"/>
    </source>
</evidence>
<evidence type="ECO:0000256" key="1">
    <source>
        <dbReference type="ARBA" id="ARBA00022679"/>
    </source>
</evidence>
<feature type="binding site" evidence="7">
    <location>
        <position position="120"/>
    </location>
    <ligand>
        <name>Fe cation</name>
        <dbReference type="ChEBI" id="CHEBI:24875"/>
    </ligand>
</feature>
<comment type="cofactor">
    <cofactor evidence="7">
        <name>Fe(2+)</name>
        <dbReference type="ChEBI" id="CHEBI:29033"/>
    </cofactor>
    <text evidence="7">Binds 1 Fe(2+) ion per subunit.</text>
</comment>
<dbReference type="Proteomes" id="UP001214043">
    <property type="component" value="Chromosome"/>
</dbReference>
<evidence type="ECO:0000259" key="8">
    <source>
        <dbReference type="Pfam" id="PF00814"/>
    </source>
</evidence>
<dbReference type="PRINTS" id="PR00789">
    <property type="entry name" value="OSIALOPTASE"/>
</dbReference>
<feature type="binding site" evidence="7">
    <location>
        <position position="188"/>
    </location>
    <ligand>
        <name>substrate</name>
    </ligand>
</feature>
<keyword evidence="5 7" id="KW-0012">Acyltransferase</keyword>
<evidence type="ECO:0000256" key="3">
    <source>
        <dbReference type="ARBA" id="ARBA00022723"/>
    </source>
</evidence>
<keyword evidence="10" id="KW-1185">Reference proteome</keyword>
<dbReference type="GO" id="GO:0061711">
    <property type="term" value="F:tRNA N(6)-L-threonylcarbamoyladenine synthase activity"/>
    <property type="evidence" value="ECO:0007669"/>
    <property type="project" value="UniProtKB-EC"/>
</dbReference>
<dbReference type="InterPro" id="IPR017861">
    <property type="entry name" value="KAE1/TsaD"/>
</dbReference>
<dbReference type="Gene3D" id="3.30.420.40">
    <property type="match status" value="2"/>
</dbReference>
<evidence type="ECO:0000256" key="4">
    <source>
        <dbReference type="ARBA" id="ARBA00023004"/>
    </source>
</evidence>
<dbReference type="GO" id="GO:0002949">
    <property type="term" value="P:tRNA threonylcarbamoyladenosine modification"/>
    <property type="evidence" value="ECO:0007669"/>
    <property type="project" value="UniProtKB-UniRule"/>
</dbReference>
<sequence length="365" mass="37804">MSASESYVLGIETSCDDTAAAVVLRRADGSCRILSNEVWAQHDDHAAYGGVVPEIAARSHVERLDATIEKAVAAAGVDYDQLAAVAATAGPGLVGGVMVGLTAAKAVALAHDLPLFPINHLEGHALSVRLTEKAAFPYLLLLISGGHTQLIRVAGVGDYERLGTTIDDAAGESFDKTAKLLGLGAPGGPMIEAAAVGGRTDRFALPEPLKRREGCDFSFSGLKTAVREAAEGIPSPTGQDVADIAASFQIAAARHLAQRTEKAMGIMGSHGEGRLVAAGGVAANCTIKKMLQQLCAANSWRLIVPPPKYCTDNGAMIAWAGAERLAAGLIPDQAEAMRLAPRARWPLALHEDGGKLGSGRKGPKA</sequence>
<feature type="domain" description="Gcp-like" evidence="8">
    <location>
        <begin position="33"/>
        <end position="319"/>
    </location>
</feature>
<dbReference type="InterPro" id="IPR043129">
    <property type="entry name" value="ATPase_NBD"/>
</dbReference>
<dbReference type="InterPro" id="IPR022450">
    <property type="entry name" value="TsaD"/>
</dbReference>
<dbReference type="GO" id="GO:0005506">
    <property type="term" value="F:iron ion binding"/>
    <property type="evidence" value="ECO:0007669"/>
    <property type="project" value="UniProtKB-UniRule"/>
</dbReference>